<dbReference type="InterPro" id="IPR055414">
    <property type="entry name" value="LRR_R13L4/SHOC2-like"/>
</dbReference>
<dbReference type="Pfam" id="PF23598">
    <property type="entry name" value="LRR_14"/>
    <property type="match status" value="1"/>
</dbReference>
<dbReference type="SUPFAM" id="SSF52058">
    <property type="entry name" value="L domain-like"/>
    <property type="match status" value="1"/>
</dbReference>
<evidence type="ECO:0000259" key="8">
    <source>
        <dbReference type="Pfam" id="PF18052"/>
    </source>
</evidence>
<dbReference type="SMR" id="A0A251MUT2"/>
<organism evidence="12 13">
    <name type="scientific">Prunus persica</name>
    <name type="common">Peach</name>
    <name type="synonym">Amygdalus persica</name>
    <dbReference type="NCBI Taxonomy" id="3760"/>
    <lineage>
        <taxon>Eukaryota</taxon>
        <taxon>Viridiplantae</taxon>
        <taxon>Streptophyta</taxon>
        <taxon>Embryophyta</taxon>
        <taxon>Tracheophyta</taxon>
        <taxon>Spermatophyta</taxon>
        <taxon>Magnoliopsida</taxon>
        <taxon>eudicotyledons</taxon>
        <taxon>Gunneridae</taxon>
        <taxon>Pentapetalae</taxon>
        <taxon>rosids</taxon>
        <taxon>fabids</taxon>
        <taxon>Rosales</taxon>
        <taxon>Rosaceae</taxon>
        <taxon>Amygdaloideae</taxon>
        <taxon>Amygdaleae</taxon>
        <taxon>Prunus</taxon>
    </lineage>
</organism>
<dbReference type="InterPro" id="IPR027417">
    <property type="entry name" value="P-loop_NTPase"/>
</dbReference>
<dbReference type="Gramene" id="ONH90848">
    <property type="protein sequence ID" value="ONH90848"/>
    <property type="gene ID" value="PRUPE_8G077200"/>
</dbReference>
<evidence type="ECO:0000256" key="2">
    <source>
        <dbReference type="ARBA" id="ARBA00022737"/>
    </source>
</evidence>
<evidence type="ECO:0000313" key="12">
    <source>
        <dbReference type="EMBL" id="ONH90848.1"/>
    </source>
</evidence>
<evidence type="ECO:0000259" key="7">
    <source>
        <dbReference type="Pfam" id="PF00931"/>
    </source>
</evidence>
<gene>
    <name evidence="12" type="ORF">PRUPE_8G077200</name>
</gene>
<dbReference type="Gene3D" id="1.10.8.430">
    <property type="entry name" value="Helical domain of apoptotic protease-activating factors"/>
    <property type="match status" value="1"/>
</dbReference>
<evidence type="ECO:0000259" key="11">
    <source>
        <dbReference type="Pfam" id="PF25019"/>
    </source>
</evidence>
<keyword evidence="5" id="KW-0067">ATP-binding</keyword>
<keyword evidence="1" id="KW-0433">Leucine-rich repeat</keyword>
<dbReference type="STRING" id="3760.A0A251MUT2"/>
<dbReference type="InterPro" id="IPR032675">
    <property type="entry name" value="LRR_dom_sf"/>
</dbReference>
<dbReference type="AlphaFoldDB" id="A0A251MUT2"/>
<reference evidence="12 13" key="1">
    <citation type="journal article" date="2013" name="Nat. Genet.">
        <title>The high-quality draft genome of peach (Prunus persica) identifies unique patterns of genetic diversity, domestication and genome evolution.</title>
        <authorList>
            <consortium name="International Peach Genome Initiative"/>
            <person name="Verde I."/>
            <person name="Abbott A.G."/>
            <person name="Scalabrin S."/>
            <person name="Jung S."/>
            <person name="Shu S."/>
            <person name="Marroni F."/>
            <person name="Zhebentyayeva T."/>
            <person name="Dettori M.T."/>
            <person name="Grimwood J."/>
            <person name="Cattonaro F."/>
            <person name="Zuccolo A."/>
            <person name="Rossini L."/>
            <person name="Jenkins J."/>
            <person name="Vendramin E."/>
            <person name="Meisel L.A."/>
            <person name="Decroocq V."/>
            <person name="Sosinski B."/>
            <person name="Prochnik S."/>
            <person name="Mitros T."/>
            <person name="Policriti A."/>
            <person name="Cipriani G."/>
            <person name="Dondini L."/>
            <person name="Ficklin S."/>
            <person name="Goodstein D.M."/>
            <person name="Xuan P."/>
            <person name="Del Fabbro C."/>
            <person name="Aramini V."/>
            <person name="Copetti D."/>
            <person name="Gonzalez S."/>
            <person name="Horner D.S."/>
            <person name="Falchi R."/>
            <person name="Lucas S."/>
            <person name="Mica E."/>
            <person name="Maldonado J."/>
            <person name="Lazzari B."/>
            <person name="Bielenberg D."/>
            <person name="Pirona R."/>
            <person name="Miculan M."/>
            <person name="Barakat A."/>
            <person name="Testolin R."/>
            <person name="Stella A."/>
            <person name="Tartarini S."/>
            <person name="Tonutti P."/>
            <person name="Arus P."/>
            <person name="Orellana A."/>
            <person name="Wells C."/>
            <person name="Main D."/>
            <person name="Vizzotto G."/>
            <person name="Silva H."/>
            <person name="Salamini F."/>
            <person name="Schmutz J."/>
            <person name="Morgante M."/>
            <person name="Rokhsar D.S."/>
        </authorList>
    </citation>
    <scope>NUCLEOTIDE SEQUENCE [LARGE SCALE GENOMIC DNA]</scope>
    <source>
        <strain evidence="13">cv. Nemared</strain>
    </source>
</reference>
<dbReference type="Gene3D" id="3.80.10.10">
    <property type="entry name" value="Ribonuclease Inhibitor"/>
    <property type="match status" value="4"/>
</dbReference>
<dbReference type="OrthoDB" id="1935327at2759"/>
<accession>A0A251MUT2</accession>
<dbReference type="Gene3D" id="1.10.10.10">
    <property type="entry name" value="Winged helix-like DNA-binding domain superfamily/Winged helix DNA-binding domain"/>
    <property type="match status" value="1"/>
</dbReference>
<feature type="domain" description="Disease resistance R13L4/SHOC-2-like LRR" evidence="10">
    <location>
        <begin position="545"/>
        <end position="682"/>
    </location>
</feature>
<evidence type="ECO:0000259" key="9">
    <source>
        <dbReference type="Pfam" id="PF23559"/>
    </source>
</evidence>
<feature type="region of interest" description="Disordered" evidence="6">
    <location>
        <begin position="1182"/>
        <end position="1205"/>
    </location>
</feature>
<evidence type="ECO:0000256" key="4">
    <source>
        <dbReference type="ARBA" id="ARBA00022821"/>
    </source>
</evidence>
<keyword evidence="4" id="KW-0611">Plant defense</keyword>
<evidence type="ECO:0000256" key="6">
    <source>
        <dbReference type="SAM" id="MobiDB-lite"/>
    </source>
</evidence>
<dbReference type="Proteomes" id="UP000006882">
    <property type="component" value="Chromosome G8"/>
</dbReference>
<evidence type="ECO:0008006" key="14">
    <source>
        <dbReference type="Google" id="ProtNLM"/>
    </source>
</evidence>
<dbReference type="Pfam" id="PF23559">
    <property type="entry name" value="WHD_DRP"/>
    <property type="match status" value="1"/>
</dbReference>
<keyword evidence="2" id="KW-0677">Repeat</keyword>
<dbReference type="eggNOG" id="KOG4658">
    <property type="taxonomic scope" value="Eukaryota"/>
</dbReference>
<feature type="domain" description="Disease resistance protein winged helix" evidence="9">
    <location>
        <begin position="427"/>
        <end position="498"/>
    </location>
</feature>
<dbReference type="InterPro" id="IPR002182">
    <property type="entry name" value="NB-ARC"/>
</dbReference>
<keyword evidence="13" id="KW-1185">Reference proteome</keyword>
<dbReference type="InterPro" id="IPR006553">
    <property type="entry name" value="Leu-rich_rpt_Cys-con_subtyp"/>
</dbReference>
<dbReference type="GO" id="GO:0006952">
    <property type="term" value="P:defense response"/>
    <property type="evidence" value="ECO:0007669"/>
    <property type="project" value="UniProtKB-KW"/>
</dbReference>
<feature type="domain" description="R13L1/DRL21-like LRR repeat region" evidence="11">
    <location>
        <begin position="690"/>
        <end position="841"/>
    </location>
</feature>
<evidence type="ECO:0000259" key="10">
    <source>
        <dbReference type="Pfam" id="PF23598"/>
    </source>
</evidence>
<dbReference type="InterPro" id="IPR036388">
    <property type="entry name" value="WH-like_DNA-bd_sf"/>
</dbReference>
<proteinExistence type="predicted"/>
<dbReference type="EMBL" id="CM007658">
    <property type="protein sequence ID" value="ONH90848.1"/>
    <property type="molecule type" value="Genomic_DNA"/>
</dbReference>
<dbReference type="PRINTS" id="PR00364">
    <property type="entry name" value="DISEASERSIST"/>
</dbReference>
<dbReference type="Gene3D" id="1.20.5.4130">
    <property type="match status" value="1"/>
</dbReference>
<dbReference type="InterPro" id="IPR056789">
    <property type="entry name" value="LRR_R13L1-DRL21"/>
</dbReference>
<dbReference type="GO" id="GO:0043531">
    <property type="term" value="F:ADP binding"/>
    <property type="evidence" value="ECO:0007669"/>
    <property type="project" value="InterPro"/>
</dbReference>
<dbReference type="GO" id="GO:0005524">
    <property type="term" value="F:ATP binding"/>
    <property type="evidence" value="ECO:0007669"/>
    <property type="project" value="UniProtKB-KW"/>
</dbReference>
<dbReference type="GO" id="GO:0051707">
    <property type="term" value="P:response to other organism"/>
    <property type="evidence" value="ECO:0007669"/>
    <property type="project" value="UniProtKB-ARBA"/>
</dbReference>
<feature type="domain" description="Disease resistance N-terminal" evidence="8">
    <location>
        <begin position="11"/>
        <end position="91"/>
    </location>
</feature>
<dbReference type="Pfam" id="PF00931">
    <property type="entry name" value="NB-ARC"/>
    <property type="match status" value="1"/>
</dbReference>
<evidence type="ECO:0000256" key="3">
    <source>
        <dbReference type="ARBA" id="ARBA00022741"/>
    </source>
</evidence>
<dbReference type="Gene3D" id="3.40.50.300">
    <property type="entry name" value="P-loop containing nucleotide triphosphate hydrolases"/>
    <property type="match status" value="1"/>
</dbReference>
<keyword evidence="3" id="KW-0547">Nucleotide-binding</keyword>
<dbReference type="SUPFAM" id="SSF52047">
    <property type="entry name" value="RNI-like"/>
    <property type="match status" value="1"/>
</dbReference>
<dbReference type="Pfam" id="PF18052">
    <property type="entry name" value="Rx_N"/>
    <property type="match status" value="1"/>
</dbReference>
<dbReference type="InterPro" id="IPR058922">
    <property type="entry name" value="WHD_DRP"/>
</dbReference>
<dbReference type="Pfam" id="PF25019">
    <property type="entry name" value="LRR_R13L1-DRL21"/>
    <property type="match status" value="1"/>
</dbReference>
<evidence type="ECO:0000256" key="5">
    <source>
        <dbReference type="ARBA" id="ARBA00022840"/>
    </source>
</evidence>
<dbReference type="InterPro" id="IPR042197">
    <property type="entry name" value="Apaf_helical"/>
</dbReference>
<evidence type="ECO:0000313" key="13">
    <source>
        <dbReference type="Proteomes" id="UP000006882"/>
    </source>
</evidence>
<name>A0A251MUT2_PRUPE</name>
<sequence>MEAANIVLSPALQVIFDRLASPVLQKAADFLGFDDNFRGLQHAVERAQATLEDAEDQQFTSRAVRLWLSKLKNAAYDAEDYLHYLTAKRMRNGSDYDDMIGIPPVKNHFQLGDLMHATQTGAVLRALEATINEGLSEFNFKAPSMEDGQTTIRETSSFVIESEIYGREDDKEKLVKLLIFSEACQEGYATCISIFGIGGIGKTTLAQLGYNDERVIHHFDVRMWIFVSDDFNVKKIMKAIIESATKDECKLSEIDLLQSRIWNLLHNKRYLIVLDDIWTENQDDWDKLRPLFRGGVDGCKIIVTTRNTKTAVMTDSPNSPFYLKGLAEDDCWALFKQRAFGRTEEEKYPWLLSIGKQIVKKCGGVPLAVKSLGSLMRFKREKQQWLFMQNSDLWKLDACQNKVLPALMLSYIHLPSHLKQCFAFCSIFPRNYEFKKQKLIYLWMAEGLILQGGSKRPEDIGEDYFADLLWMSFFQEVELCEGVSITGYKMNDVIHDLARYVAGKEYVILEQGAPPNGPAQIRHSSVVYTYGEITIPEALYEEKHLRTLLLIGESGSLRSIGKMFSTFVYLRSLDLSSCTVYNLPESLGIMICLRFLDVSYTPIHLLPESTSKLCALQTLNLFGCHNLRSLPFLGGMTDLRHLNITGCQSLDGMCSGIVKLHQLQTLPLFVVSWEIVHALSASKINLDMSLRALQHLNLYGKLNIIQLGRVRNASIAHYAGLNTKENLELLGLYWGLYQGFEGLDDSFTKLHKAQHKLDISGSNIGPEQHESDCRVAEEILEGLQPHNNLKILVIHGYPGIKFPRWALPNIVSCHLAYCRNCEHLPALGSLLLLKTVSLHRMDAVRCIGTEFYGDGADIRFPSLEELSISDFANLEEWSSANDGNAFPRLKKLTVKSCPKLAHITLCQSLQHLELRDCNPTSMSTANLTLLSVLVIEKIPELSCLPEGFLASAHLSSLEILCCPKLHLLPSEMGNLTSLKSLTIRCCEQLSSLPQTLQNLKSLHSLEISGCHSIMSMPDGGIGSLCSLRTLFIESCSNLISLSSSLEHLTCLEHLSIMNCPYLGSFPEGVQHLSSLRSLTILSCPWFDALPNGLQNVPTLHCLETISCPNLTALPEWFGNLASLRSLTISDCPKLKVLPPGQKFLKKLQHLSIQECPELEQRCRPGNGEDWMKIAHVPHKYIGSPQVSQSGEASTSGSSSVQTAYQ</sequence>
<feature type="domain" description="NB-ARC" evidence="7">
    <location>
        <begin position="168"/>
        <end position="343"/>
    </location>
</feature>
<dbReference type="InterPro" id="IPR041118">
    <property type="entry name" value="Rx_N"/>
</dbReference>
<feature type="compositionally biased region" description="Low complexity" evidence="6">
    <location>
        <begin position="1186"/>
        <end position="1205"/>
    </location>
</feature>
<dbReference type="PANTHER" id="PTHR36766:SF59">
    <property type="entry name" value="DISEASE RESISTANCE PROTEIN RGA2-LIKE"/>
    <property type="match status" value="1"/>
</dbReference>
<dbReference type="PANTHER" id="PTHR36766">
    <property type="entry name" value="PLANT BROAD-SPECTRUM MILDEW RESISTANCE PROTEIN RPW8"/>
    <property type="match status" value="1"/>
</dbReference>
<dbReference type="SMART" id="SM00367">
    <property type="entry name" value="LRR_CC"/>
    <property type="match status" value="4"/>
</dbReference>
<evidence type="ECO:0000256" key="1">
    <source>
        <dbReference type="ARBA" id="ARBA00022614"/>
    </source>
</evidence>
<dbReference type="SUPFAM" id="SSF52540">
    <property type="entry name" value="P-loop containing nucleoside triphosphate hydrolases"/>
    <property type="match status" value="1"/>
</dbReference>
<protein>
    <recommendedName>
        <fullName evidence="14">NB-ARC domain-containing protein</fullName>
    </recommendedName>
</protein>
<dbReference type="FunFam" id="3.40.50.300:FF:001091">
    <property type="entry name" value="Probable disease resistance protein At1g61300"/>
    <property type="match status" value="1"/>
</dbReference>